<evidence type="ECO:0000256" key="3">
    <source>
        <dbReference type="SAM" id="MobiDB-lite"/>
    </source>
</evidence>
<dbReference type="GO" id="GO:0005634">
    <property type="term" value="C:nucleus"/>
    <property type="evidence" value="ECO:0007669"/>
    <property type="project" value="TreeGrafter"/>
</dbReference>
<protein>
    <recommendedName>
        <fullName evidence="4">SET domain-containing protein</fullName>
    </recommendedName>
</protein>
<dbReference type="Gene3D" id="2.170.270.10">
    <property type="entry name" value="SET domain"/>
    <property type="match status" value="1"/>
</dbReference>
<dbReference type="SMART" id="SM00317">
    <property type="entry name" value="SET"/>
    <property type="match status" value="1"/>
</dbReference>
<dbReference type="GO" id="GO:0046976">
    <property type="term" value="F:histone H3K27 methyltransferase activity"/>
    <property type="evidence" value="ECO:0007669"/>
    <property type="project" value="TreeGrafter"/>
</dbReference>
<sequence length="748" mass="84790">MASRRVAPLPSRASSFDSHRDPDDPSGSRIGASAARTYKQTWDDFYKWKAENDKVELNQLCVSSPGVYLGWKRPDDDDARGSSVADDDDWNSQHSYPSSYSPSEPATDLDHNDMRDLDNEMSFLAFEDTTLAADSKILIQVYRHLPEELMDTPGDLWHDQSYFMADSYWISLNSGSSQTSDRIDGDFLPHPRYFSCTATTNNSPPLTQKSDGLAFSPFEDDLVFDHHRYLMSSPSFDWQADFVDPDVEVVQHEVARRLHYELGLSFSQINKLKILTNVRKTHESGLVWDTSQRDLLFWSGAGLSELPQLRLSELETIPPDHDLFAHLKIGSRAFCPNLNCIHAACGIHRDFGYPHLQPINPTLTSHQLQLLKGKPCRNHCFRHLDVANATDWVSAIDWENEQSVQVLRGILNICPDVLPCDLAVMMHAKCQDVFIYRTRFFADDSIEDNTIFEQNWIMPGYIFEDDPSMSDYKDAKATFTPIKVPVAVTLDVNVLPRDIIVNGAVNAKPHASDIQFEHLCSLLIYDDQVHFAGKGALVHMNLALGGKRARRMIVHVGQPVGSVILNCVGLVMQEVGKKFHKRFICSNVSAQRAQYPLLYIGRGSWGLGAFTTQKIVTNQVIGEYTGELLTLESDADTDKVSPIPHYTGLNYKFDLNSTYIIDSMYMGNEMRYLNHAGPTTKEEVTNPTNTRSTANCHGKVVYVNNCHRILFIADRRIEANSELFIDYGLSYWTEKDEWLGAKEMIYWR</sequence>
<dbReference type="EMBL" id="JAACJO010000013">
    <property type="protein sequence ID" value="KAF5351187.1"/>
    <property type="molecule type" value="Genomic_DNA"/>
</dbReference>
<dbReference type="InterPro" id="IPR045318">
    <property type="entry name" value="EZH1/2-like"/>
</dbReference>
<dbReference type="PANTHER" id="PTHR45747:SF4">
    <property type="entry name" value="HISTONE-LYSINE N-METHYLTRANSFERASE E(Z)"/>
    <property type="match status" value="1"/>
</dbReference>
<proteinExistence type="predicted"/>
<accession>A0A8H5D2W4</accession>
<evidence type="ECO:0000313" key="6">
    <source>
        <dbReference type="Proteomes" id="UP000559027"/>
    </source>
</evidence>
<gene>
    <name evidence="5" type="ORF">D9756_008181</name>
</gene>
<dbReference type="InterPro" id="IPR046341">
    <property type="entry name" value="SET_dom_sf"/>
</dbReference>
<comment type="caution">
    <text evidence="5">The sequence shown here is derived from an EMBL/GenBank/DDBJ whole genome shotgun (WGS) entry which is preliminary data.</text>
</comment>
<keyword evidence="2" id="KW-0804">Transcription</keyword>
<dbReference type="PANTHER" id="PTHR45747">
    <property type="entry name" value="HISTONE-LYSINE N-METHYLTRANSFERASE E(Z)"/>
    <property type="match status" value="1"/>
</dbReference>
<feature type="domain" description="SET" evidence="4">
    <location>
        <begin position="596"/>
        <end position="728"/>
    </location>
</feature>
<dbReference type="SUPFAM" id="SSF82199">
    <property type="entry name" value="SET domain"/>
    <property type="match status" value="1"/>
</dbReference>
<feature type="region of interest" description="Disordered" evidence="3">
    <location>
        <begin position="72"/>
        <end position="113"/>
    </location>
</feature>
<dbReference type="GO" id="GO:0031507">
    <property type="term" value="P:heterochromatin formation"/>
    <property type="evidence" value="ECO:0007669"/>
    <property type="project" value="TreeGrafter"/>
</dbReference>
<feature type="region of interest" description="Disordered" evidence="3">
    <location>
        <begin position="1"/>
        <end position="32"/>
    </location>
</feature>
<reference evidence="5 6" key="1">
    <citation type="journal article" date="2020" name="ISME J.">
        <title>Uncovering the hidden diversity of litter-decomposition mechanisms in mushroom-forming fungi.</title>
        <authorList>
            <person name="Floudas D."/>
            <person name="Bentzer J."/>
            <person name="Ahren D."/>
            <person name="Johansson T."/>
            <person name="Persson P."/>
            <person name="Tunlid A."/>
        </authorList>
    </citation>
    <scope>NUCLEOTIDE SEQUENCE [LARGE SCALE GENOMIC DNA]</scope>
    <source>
        <strain evidence="5 6">CBS 146.42</strain>
    </source>
</reference>
<keyword evidence="6" id="KW-1185">Reference proteome</keyword>
<name>A0A8H5D2W4_9AGAR</name>
<evidence type="ECO:0000313" key="5">
    <source>
        <dbReference type="EMBL" id="KAF5351187.1"/>
    </source>
</evidence>
<dbReference type="GO" id="GO:0003682">
    <property type="term" value="F:chromatin binding"/>
    <property type="evidence" value="ECO:0007669"/>
    <property type="project" value="TreeGrafter"/>
</dbReference>
<evidence type="ECO:0000256" key="1">
    <source>
        <dbReference type="ARBA" id="ARBA00023015"/>
    </source>
</evidence>
<dbReference type="PROSITE" id="PS50280">
    <property type="entry name" value="SET"/>
    <property type="match status" value="1"/>
</dbReference>
<dbReference type="Proteomes" id="UP000559027">
    <property type="component" value="Unassembled WGS sequence"/>
</dbReference>
<organism evidence="5 6">
    <name type="scientific">Leucocoprinus leucothites</name>
    <dbReference type="NCBI Taxonomy" id="201217"/>
    <lineage>
        <taxon>Eukaryota</taxon>
        <taxon>Fungi</taxon>
        <taxon>Dikarya</taxon>
        <taxon>Basidiomycota</taxon>
        <taxon>Agaricomycotina</taxon>
        <taxon>Agaricomycetes</taxon>
        <taxon>Agaricomycetidae</taxon>
        <taxon>Agaricales</taxon>
        <taxon>Agaricineae</taxon>
        <taxon>Agaricaceae</taxon>
        <taxon>Leucocoprinus</taxon>
    </lineage>
</organism>
<dbReference type="OrthoDB" id="6141102at2759"/>
<evidence type="ECO:0000256" key="2">
    <source>
        <dbReference type="ARBA" id="ARBA00023163"/>
    </source>
</evidence>
<evidence type="ECO:0000259" key="4">
    <source>
        <dbReference type="PROSITE" id="PS50280"/>
    </source>
</evidence>
<dbReference type="InterPro" id="IPR001214">
    <property type="entry name" value="SET_dom"/>
</dbReference>
<dbReference type="Pfam" id="PF00856">
    <property type="entry name" value="SET"/>
    <property type="match status" value="1"/>
</dbReference>
<keyword evidence="1" id="KW-0805">Transcription regulation</keyword>
<dbReference type="AlphaFoldDB" id="A0A8H5D2W4"/>